<organism evidence="7 8">
    <name type="scientific">Eubacterium uniforme</name>
    <dbReference type="NCBI Taxonomy" id="39495"/>
    <lineage>
        <taxon>Bacteria</taxon>
        <taxon>Bacillati</taxon>
        <taxon>Bacillota</taxon>
        <taxon>Clostridia</taxon>
        <taxon>Eubacteriales</taxon>
        <taxon>Eubacteriaceae</taxon>
        <taxon>Eubacterium</taxon>
    </lineage>
</organism>
<dbReference type="RefSeq" id="WP_078765246.1">
    <property type="nucleotide sequence ID" value="NZ_FUXZ01000003.1"/>
</dbReference>
<gene>
    <name evidence="7" type="ORF">SAMN02745111_00352</name>
</gene>
<dbReference type="PANTHER" id="PTHR43525:SF1">
    <property type="entry name" value="PROTEIN MALY"/>
    <property type="match status" value="1"/>
</dbReference>
<evidence type="ECO:0000313" key="7">
    <source>
        <dbReference type="EMBL" id="SKA61027.1"/>
    </source>
</evidence>
<accession>A0A1T4V7W9</accession>
<dbReference type="InterPro" id="IPR027619">
    <property type="entry name" value="C-S_lyase_PatB-like"/>
</dbReference>
<dbReference type="STRING" id="39495.SAMN02745111_00352"/>
<dbReference type="InterPro" id="IPR051798">
    <property type="entry name" value="Class-II_PLP-Dep_Aminotrans"/>
</dbReference>
<dbReference type="Pfam" id="PF00155">
    <property type="entry name" value="Aminotran_1_2"/>
    <property type="match status" value="1"/>
</dbReference>
<name>A0A1T4V7W9_9FIRM</name>
<keyword evidence="8" id="KW-1185">Reference proteome</keyword>
<keyword evidence="4 7" id="KW-0456">Lyase</keyword>
<dbReference type="PANTHER" id="PTHR43525">
    <property type="entry name" value="PROTEIN MALY"/>
    <property type="match status" value="1"/>
</dbReference>
<evidence type="ECO:0000256" key="1">
    <source>
        <dbReference type="ARBA" id="ARBA00001933"/>
    </source>
</evidence>
<dbReference type="CDD" id="cd00609">
    <property type="entry name" value="AAT_like"/>
    <property type="match status" value="1"/>
</dbReference>
<dbReference type="InterPro" id="IPR015422">
    <property type="entry name" value="PyrdxlP-dep_Trfase_small"/>
</dbReference>
<dbReference type="EMBL" id="FUXZ01000003">
    <property type="protein sequence ID" value="SKA61027.1"/>
    <property type="molecule type" value="Genomic_DNA"/>
</dbReference>
<dbReference type="InterPro" id="IPR015421">
    <property type="entry name" value="PyrdxlP-dep_Trfase_major"/>
</dbReference>
<protein>
    <recommendedName>
        <fullName evidence="2">cysteine-S-conjugate beta-lyase</fullName>
        <ecNumber evidence="2">4.4.1.13</ecNumber>
    </recommendedName>
</protein>
<dbReference type="Gene3D" id="3.40.640.10">
    <property type="entry name" value="Type I PLP-dependent aspartate aminotransferase-like (Major domain)"/>
    <property type="match status" value="1"/>
</dbReference>
<proteinExistence type="inferred from homology"/>
<comment type="similarity">
    <text evidence="5">Belongs to the class-II pyridoxal-phosphate-dependent aminotransferase family. MalY/PatB cystathionine beta-lyase subfamily.</text>
</comment>
<dbReference type="Proteomes" id="UP000190814">
    <property type="component" value="Unassembled WGS sequence"/>
</dbReference>
<dbReference type="OrthoDB" id="9802872at2"/>
<sequence length="397" mass="45589">MKYDFDRIIDRKNTYSEKWKVRANELPMWAADMDFETAPEIKEAMIKRVNHGIFGYTYVPDEWYDAYINWWDRRYEYMMEKESLMFCTSIVPAITNIIKKLTNAGDGVIIMTPIYNAFATSIISSGRVVKECPLKYIEDPLFALDSPHSGASNGHYEVDWDLFESLCKDEKNNLLIFCNPQNPTGTLWCRKELERIGEICSKYGVVVISDEIHCDLTVPYVNYTPFARVNEVNKNISIMCISPTKTFNLAGLFTSAVSVANKKLREKVFDALYLREIGMPNPISIEATIAAYNYGEVWLDELRKYIYKNVEYVRDYILQNFDNIKVVPSVATYLVWIDISGLGDGAYAFAKRLRDKTGLWVIDGETYGTGGKNHIRLNVAAPRSVVEDAMNRLKEVL</sequence>
<evidence type="ECO:0000256" key="4">
    <source>
        <dbReference type="ARBA" id="ARBA00023239"/>
    </source>
</evidence>
<keyword evidence="3" id="KW-0663">Pyridoxal phosphate</keyword>
<dbReference type="InterPro" id="IPR004839">
    <property type="entry name" value="Aminotransferase_I/II_large"/>
</dbReference>
<evidence type="ECO:0000256" key="2">
    <source>
        <dbReference type="ARBA" id="ARBA00012224"/>
    </source>
</evidence>
<reference evidence="7 8" key="1">
    <citation type="submission" date="2017-02" db="EMBL/GenBank/DDBJ databases">
        <authorList>
            <person name="Peterson S.W."/>
        </authorList>
    </citation>
    <scope>NUCLEOTIDE SEQUENCE [LARGE SCALE GENOMIC DNA]</scope>
    <source>
        <strain evidence="7 8">ATCC 35992</strain>
    </source>
</reference>
<dbReference type="NCBIfam" id="TIGR04350">
    <property type="entry name" value="C_S_lyase_PatB"/>
    <property type="match status" value="1"/>
</dbReference>
<dbReference type="EC" id="4.4.1.13" evidence="2"/>
<evidence type="ECO:0000256" key="5">
    <source>
        <dbReference type="ARBA" id="ARBA00037974"/>
    </source>
</evidence>
<dbReference type="Gene3D" id="3.90.1150.10">
    <property type="entry name" value="Aspartate Aminotransferase, domain 1"/>
    <property type="match status" value="1"/>
</dbReference>
<dbReference type="SUPFAM" id="SSF53383">
    <property type="entry name" value="PLP-dependent transferases"/>
    <property type="match status" value="1"/>
</dbReference>
<comment type="cofactor">
    <cofactor evidence="1">
        <name>pyridoxal 5'-phosphate</name>
        <dbReference type="ChEBI" id="CHEBI:597326"/>
    </cofactor>
</comment>
<feature type="domain" description="Aminotransferase class I/classII large" evidence="6">
    <location>
        <begin position="32"/>
        <end position="392"/>
    </location>
</feature>
<dbReference type="AlphaFoldDB" id="A0A1T4V7W9"/>
<evidence type="ECO:0000313" key="8">
    <source>
        <dbReference type="Proteomes" id="UP000190814"/>
    </source>
</evidence>
<dbReference type="GO" id="GO:0047804">
    <property type="term" value="F:cysteine-S-conjugate beta-lyase activity"/>
    <property type="evidence" value="ECO:0007669"/>
    <property type="project" value="UniProtKB-EC"/>
</dbReference>
<dbReference type="InterPro" id="IPR015424">
    <property type="entry name" value="PyrdxlP-dep_Trfase"/>
</dbReference>
<evidence type="ECO:0000256" key="3">
    <source>
        <dbReference type="ARBA" id="ARBA00022898"/>
    </source>
</evidence>
<dbReference type="GO" id="GO:0030170">
    <property type="term" value="F:pyridoxal phosphate binding"/>
    <property type="evidence" value="ECO:0007669"/>
    <property type="project" value="InterPro"/>
</dbReference>
<evidence type="ECO:0000259" key="6">
    <source>
        <dbReference type="Pfam" id="PF00155"/>
    </source>
</evidence>